<evidence type="ECO:0000256" key="1">
    <source>
        <dbReference type="SAM" id="MobiDB-lite"/>
    </source>
</evidence>
<feature type="chain" id="PRO_5030691934" description="Pyrrolo-quinoline quinone repeat domain-containing protein" evidence="2">
    <location>
        <begin position="29"/>
        <end position="623"/>
    </location>
</feature>
<evidence type="ECO:0000256" key="2">
    <source>
        <dbReference type="SAM" id="SignalP"/>
    </source>
</evidence>
<dbReference type="AlphaFoldDB" id="A0A7S0NLD0"/>
<feature type="compositionally biased region" description="Pro residues" evidence="1">
    <location>
        <begin position="454"/>
        <end position="472"/>
    </location>
</feature>
<keyword evidence="2" id="KW-0732">Signal</keyword>
<evidence type="ECO:0000313" key="4">
    <source>
        <dbReference type="EMBL" id="CAD8520929.1"/>
    </source>
</evidence>
<dbReference type="InterPro" id="IPR018391">
    <property type="entry name" value="PQQ_b-propeller_rpt"/>
</dbReference>
<dbReference type="PANTHER" id="PTHR44394">
    <property type="entry name" value="BETA-ALANINE-ACTIVATING ENZYME"/>
    <property type="match status" value="1"/>
</dbReference>
<sequence length="623" mass="65423">MGTRGRPGFGAARCPLIISLLLCAVARAQDGEDGGNTGPQCSEDRLDLCEDLCTLDGKRPNPCPLECNVQTGDCYDRCVNPIEDGALPYDVNDAIINDAFDPVCANRLRKRIAESLVTDSFESTLRDPPAVSSGLSSVPFSMFRNGLLHTGRSDHRGPSVTVAGVPQIGWTFRTGGRVFSSPTLASDGTVYVGCTDGFVYGVQRSGVIKWKYPAGGPVVSTAAIGNPIGSDTTLFMGGADGTLHAVSANYGTSKWEYIRPRLHLNGRWQLKATRPIVSSAALAPEGIVYIGADTALYAINAATGSGGFSGTVKWSYETRGLILGSPALDGAGRIYVGTMEGALYCLRQDDGGFIWRFDAEGGLYSSPALDGAGRLYVGSVDSYLYALDALTGALHWKFRTSAAIYSSPAAAVRDGAGRGYVFVGSTDWKLYAVRANDGLLAWNQTLRDYDAPWNSPPPGPAPPPAPPAPPPVNDASGDGGAFTPGERKTPYVSAAARAMEEAESILEAEGVCPPNLEQGTSEEAARRFGWNAALSCGKKGSAAVGVVSSPVIGPDGVVYVGSSDQYFYALNNLTGAVEWKMHTDGPIQSSAAIDSDGQLYFATDAGTIYQVVEAVPPPPPGQK</sequence>
<protein>
    <recommendedName>
        <fullName evidence="3">Pyrrolo-quinoline quinone repeat domain-containing protein</fullName>
    </recommendedName>
</protein>
<dbReference type="EMBL" id="HBEQ01010380">
    <property type="protein sequence ID" value="CAD8520929.1"/>
    <property type="molecule type" value="Transcribed_RNA"/>
</dbReference>
<evidence type="ECO:0000259" key="3">
    <source>
        <dbReference type="Pfam" id="PF13360"/>
    </source>
</evidence>
<dbReference type="InterPro" id="IPR052091">
    <property type="entry name" value="Beta-ala_Activ/Resist"/>
</dbReference>
<dbReference type="GO" id="GO:0043041">
    <property type="term" value="P:amino acid activation for nonribosomal peptide biosynthetic process"/>
    <property type="evidence" value="ECO:0007669"/>
    <property type="project" value="TreeGrafter"/>
</dbReference>
<feature type="domain" description="Pyrrolo-quinoline quinone repeat" evidence="3">
    <location>
        <begin position="309"/>
        <end position="447"/>
    </location>
</feature>
<accession>A0A7S0NLD0</accession>
<dbReference type="InterPro" id="IPR015943">
    <property type="entry name" value="WD40/YVTN_repeat-like_dom_sf"/>
</dbReference>
<dbReference type="Gene3D" id="2.40.128.630">
    <property type="match status" value="1"/>
</dbReference>
<dbReference type="InterPro" id="IPR002372">
    <property type="entry name" value="PQQ_rpt_dom"/>
</dbReference>
<dbReference type="SUPFAM" id="SSF50998">
    <property type="entry name" value="Quinoprotein alcohol dehydrogenase-like"/>
    <property type="match status" value="2"/>
</dbReference>
<proteinExistence type="predicted"/>
<feature type="signal peptide" evidence="2">
    <location>
        <begin position="1"/>
        <end position="28"/>
    </location>
</feature>
<reference evidence="4" key="1">
    <citation type="submission" date="2021-01" db="EMBL/GenBank/DDBJ databases">
        <authorList>
            <person name="Corre E."/>
            <person name="Pelletier E."/>
            <person name="Niang G."/>
            <person name="Scheremetjew M."/>
            <person name="Finn R."/>
            <person name="Kale V."/>
            <person name="Holt S."/>
            <person name="Cochrane G."/>
            <person name="Meng A."/>
            <person name="Brown T."/>
            <person name="Cohen L."/>
        </authorList>
    </citation>
    <scope>NUCLEOTIDE SEQUENCE</scope>
    <source>
        <strain evidence="4">CCMP1723</strain>
    </source>
</reference>
<dbReference type="Pfam" id="PF13360">
    <property type="entry name" value="PQQ_2"/>
    <property type="match status" value="1"/>
</dbReference>
<organism evidence="4">
    <name type="scientific">Micromonas pusilla</name>
    <name type="common">Picoplanktonic green alga</name>
    <name type="synonym">Chromulina pusilla</name>
    <dbReference type="NCBI Taxonomy" id="38833"/>
    <lineage>
        <taxon>Eukaryota</taxon>
        <taxon>Viridiplantae</taxon>
        <taxon>Chlorophyta</taxon>
        <taxon>Mamiellophyceae</taxon>
        <taxon>Mamiellales</taxon>
        <taxon>Mamiellaceae</taxon>
        <taxon>Micromonas</taxon>
    </lineage>
</organism>
<feature type="region of interest" description="Disordered" evidence="1">
    <location>
        <begin position="451"/>
        <end position="487"/>
    </location>
</feature>
<name>A0A7S0NLD0_MICPS</name>
<dbReference type="SMART" id="SM00564">
    <property type="entry name" value="PQQ"/>
    <property type="match status" value="7"/>
</dbReference>
<gene>
    <name evidence="4" type="ORF">MCOM1403_LOCUS8355</name>
</gene>
<dbReference type="Gene3D" id="2.130.10.10">
    <property type="entry name" value="YVTN repeat-like/Quinoprotein amine dehydrogenase"/>
    <property type="match status" value="2"/>
</dbReference>
<dbReference type="PANTHER" id="PTHR44394:SF1">
    <property type="entry name" value="BETA-ALANINE-ACTIVATING ENZYME"/>
    <property type="match status" value="1"/>
</dbReference>
<dbReference type="InterPro" id="IPR011047">
    <property type="entry name" value="Quinoprotein_ADH-like_sf"/>
</dbReference>